<gene>
    <name evidence="2" type="ORF">SAMN05216499_12481</name>
</gene>
<feature type="domain" description="Pyrrolo-quinoline quinone repeat" evidence="1">
    <location>
        <begin position="89"/>
        <end position="176"/>
    </location>
</feature>
<dbReference type="Proteomes" id="UP000184111">
    <property type="component" value="Unassembled WGS sequence"/>
</dbReference>
<evidence type="ECO:0000259" key="1">
    <source>
        <dbReference type="Pfam" id="PF13360"/>
    </source>
</evidence>
<keyword evidence="3" id="KW-1185">Reference proteome</keyword>
<dbReference type="AlphaFoldDB" id="A0A1M7PN77"/>
<protein>
    <submittedName>
        <fullName evidence="2">PQQ-like domain-containing protein</fullName>
    </submittedName>
</protein>
<dbReference type="RefSeq" id="WP_073501805.1">
    <property type="nucleotide sequence ID" value="NZ_FRBI01000024.1"/>
</dbReference>
<accession>A0A1M7PN77</accession>
<dbReference type="SUPFAM" id="SSF50998">
    <property type="entry name" value="Quinoprotein alcohol dehydrogenase-like"/>
    <property type="match status" value="1"/>
</dbReference>
<evidence type="ECO:0000313" key="3">
    <source>
        <dbReference type="Proteomes" id="UP000184111"/>
    </source>
</evidence>
<dbReference type="Gene3D" id="2.130.10.10">
    <property type="entry name" value="YVTN repeat-like/Quinoprotein amine dehydrogenase"/>
    <property type="match status" value="1"/>
</dbReference>
<organism evidence="2 3">
    <name type="scientific">Actinacidiphila paucisporea</name>
    <dbReference type="NCBI Taxonomy" id="310782"/>
    <lineage>
        <taxon>Bacteria</taxon>
        <taxon>Bacillati</taxon>
        <taxon>Actinomycetota</taxon>
        <taxon>Actinomycetes</taxon>
        <taxon>Kitasatosporales</taxon>
        <taxon>Streptomycetaceae</taxon>
        <taxon>Actinacidiphila</taxon>
    </lineage>
</organism>
<dbReference type="InterPro" id="IPR002372">
    <property type="entry name" value="PQQ_rpt_dom"/>
</dbReference>
<reference evidence="2 3" key="1">
    <citation type="submission" date="2016-11" db="EMBL/GenBank/DDBJ databases">
        <authorList>
            <person name="Jaros S."/>
            <person name="Januszkiewicz K."/>
            <person name="Wedrychowicz H."/>
        </authorList>
    </citation>
    <scope>NUCLEOTIDE SEQUENCE [LARGE SCALE GENOMIC DNA]</scope>
    <source>
        <strain evidence="2 3">CGMCC 4.2025</strain>
    </source>
</reference>
<dbReference type="Pfam" id="PF13360">
    <property type="entry name" value="PQQ_2"/>
    <property type="match status" value="1"/>
</dbReference>
<dbReference type="STRING" id="310782.SAMN05216499_12481"/>
<dbReference type="InterPro" id="IPR015943">
    <property type="entry name" value="WD40/YVTN_repeat-like_dom_sf"/>
</dbReference>
<proteinExistence type="predicted"/>
<dbReference type="OrthoDB" id="3944519at2"/>
<dbReference type="EMBL" id="FRBI01000024">
    <property type="protein sequence ID" value="SHN18697.1"/>
    <property type="molecule type" value="Genomic_DNA"/>
</dbReference>
<name>A0A1M7PN77_9ACTN</name>
<sequence>MPALTGKTLWTQAQDAHTDIAHVFSGSPLIAAVHKAGEDSVRVFTASGSSRKLNVGNTELAPGNDTAADHSARLVGTVLVTPATTAAGSEIDAFDTATGTKLWSCPAVALAAAVAGDERVHALAGPPASPQLVRLDPRTGQATPVAALPAATTGRQHFAAGTVYVTPDGGVLELNAQGTGVGVRFSR</sequence>
<dbReference type="InterPro" id="IPR011047">
    <property type="entry name" value="Quinoprotein_ADH-like_sf"/>
</dbReference>
<evidence type="ECO:0000313" key="2">
    <source>
        <dbReference type="EMBL" id="SHN18697.1"/>
    </source>
</evidence>